<name>A0A2J7Z5M1_STRMQ</name>
<keyword evidence="4" id="KW-0808">Transferase</keyword>
<evidence type="ECO:0000259" key="3">
    <source>
        <dbReference type="Pfam" id="PF16861"/>
    </source>
</evidence>
<organism evidence="4 5">
    <name type="scientific">Streptomyces malaysiensis</name>
    <dbReference type="NCBI Taxonomy" id="92644"/>
    <lineage>
        <taxon>Bacteria</taxon>
        <taxon>Bacillati</taxon>
        <taxon>Actinomycetota</taxon>
        <taxon>Actinomycetes</taxon>
        <taxon>Kitasatosporales</taxon>
        <taxon>Streptomycetaceae</taxon>
        <taxon>Streptomyces</taxon>
        <taxon>Streptomyces violaceusniger group</taxon>
    </lineage>
</organism>
<dbReference type="InterPro" id="IPR038152">
    <property type="entry name" value="Carbam_trans_C_sf"/>
</dbReference>
<gene>
    <name evidence="4" type="ORF">SMF913_11596</name>
</gene>
<reference evidence="4 5" key="1">
    <citation type="submission" date="2015-09" db="EMBL/GenBank/DDBJ databases">
        <title>Genome sequence, genome mining and natural product profiling of a biocontrol bacterium Streptomyces malaysiensis F913.</title>
        <authorList>
            <person name="Xu Y."/>
            <person name="Wei J."/>
            <person name="Xie J."/>
            <person name="Li T."/>
            <person name="Zhou Z."/>
        </authorList>
    </citation>
    <scope>NUCLEOTIDE SEQUENCE [LARGE SCALE GENOMIC DNA]</scope>
    <source>
        <strain evidence="4 5">F913</strain>
    </source>
</reference>
<dbReference type="InterPro" id="IPR003696">
    <property type="entry name" value="Carbtransf_dom"/>
</dbReference>
<dbReference type="PANTHER" id="PTHR34847">
    <property type="entry name" value="NODULATION PROTEIN U"/>
    <property type="match status" value="1"/>
</dbReference>
<evidence type="ECO:0000259" key="2">
    <source>
        <dbReference type="Pfam" id="PF02543"/>
    </source>
</evidence>
<accession>A0A2J7Z5M1</accession>
<dbReference type="PANTHER" id="PTHR34847:SF1">
    <property type="entry name" value="NODULATION PROTEIN U"/>
    <property type="match status" value="1"/>
</dbReference>
<feature type="domain" description="Carbamoyltransferase C-terminal" evidence="3">
    <location>
        <begin position="400"/>
        <end position="571"/>
    </location>
</feature>
<dbReference type="EMBL" id="LJIW01000001">
    <property type="protein sequence ID" value="PNG95571.1"/>
    <property type="molecule type" value="Genomic_DNA"/>
</dbReference>
<feature type="domain" description="Carbamoyltransferase" evidence="2">
    <location>
        <begin position="27"/>
        <end position="344"/>
    </location>
</feature>
<dbReference type="GO" id="GO:0016740">
    <property type="term" value="F:transferase activity"/>
    <property type="evidence" value="ECO:0007669"/>
    <property type="project" value="UniProtKB-KW"/>
</dbReference>
<protein>
    <submittedName>
        <fullName evidence="4">Decarbamoylnovobiocin carbamoyltransferase</fullName>
    </submittedName>
</protein>
<dbReference type="RefSeq" id="WP_102933803.1">
    <property type="nucleotide sequence ID" value="NZ_LJIW01000001.1"/>
</dbReference>
<dbReference type="InterPro" id="IPR031730">
    <property type="entry name" value="Carbam_trans_C"/>
</dbReference>
<dbReference type="AlphaFoldDB" id="A0A2J7Z5M1"/>
<dbReference type="Gene3D" id="3.30.420.40">
    <property type="match status" value="2"/>
</dbReference>
<evidence type="ECO:0000256" key="1">
    <source>
        <dbReference type="ARBA" id="ARBA00006129"/>
    </source>
</evidence>
<keyword evidence="5" id="KW-1185">Reference proteome</keyword>
<proteinExistence type="inferred from homology"/>
<dbReference type="Pfam" id="PF02543">
    <property type="entry name" value="Carbam_trans_N"/>
    <property type="match status" value="1"/>
</dbReference>
<dbReference type="SUPFAM" id="SSF53067">
    <property type="entry name" value="Actin-like ATPase domain"/>
    <property type="match status" value="1"/>
</dbReference>
<dbReference type="InterPro" id="IPR043129">
    <property type="entry name" value="ATPase_NBD"/>
</dbReference>
<dbReference type="Pfam" id="PF16861">
    <property type="entry name" value="Carbam_trans_C"/>
    <property type="match status" value="1"/>
</dbReference>
<dbReference type="InterPro" id="IPR051338">
    <property type="entry name" value="NodU/CmcH_Carbamoyltrnsfr"/>
</dbReference>
<evidence type="ECO:0000313" key="5">
    <source>
        <dbReference type="Proteomes" id="UP000236520"/>
    </source>
</evidence>
<dbReference type="Gene3D" id="3.90.870.20">
    <property type="entry name" value="Carbamoyltransferase, C-terminal domain"/>
    <property type="match status" value="1"/>
</dbReference>
<comment type="similarity">
    <text evidence="1">Belongs to the NodU/CmcH family.</text>
</comment>
<comment type="caution">
    <text evidence="4">The sequence shown here is derived from an EMBL/GenBank/DDBJ whole genome shotgun (WGS) entry which is preliminary data.</text>
</comment>
<sequence>MITVLVLGLNGNFSAADTDVVPRLSEVFFHDSAASLIRDGELVAAVEEERLNRIKKTTKFPINAVRECLALAGARPEDVDAVGYYFPENHIDTVLNHLYTEYPRVPLRYSRELIRERLKEGLDWDLPEDKLVYVPHHEAHAYSTYLHSGMDSALVLVLDGRGELHSGTVYRAEGTHLERLADYPVPKSLGGLYLNATYLLGYGFGDEYKVMGLAPWGDPATYRDTFSKLYTLQDNGEYELHGNIMVPNLVSPLFYAEGFRPRRKSEPFTQAHRDFAAALQEAVEKIVLHILQHWAKTSGLSRLCFGGGVAHNSSLNGLILKSGLFDEVFIHPASHDAGAGEGAAYAAAASLGTLQRPRKRLLSASLGPALGARERIRARLADWAPLIDVEFPGDAVERAAGLLAEGEVLGWAYGRSEFGPRALGHRSIVADARPEENRTRINAMVKKREGFRPFAPVVTAEAARDYFDLSGAEGNHEFMSFVVPVLPERRTELGAVTHVDGTARVQVVSAASGERFHRLVRRFGELTGTPVLLNTSFNNNAEPIVQSLDDVVTSFLTTDLDALVVEDCLVRAKPSPDLGVLVPRFRPVTRLVEHRTSGPDASAGTKVHEIHLDYDGGPSAKVSPELYELLGAVDGTTTLGDLAKAVGGLSEALAAEVFALWEQRFLTLVPAGELQPAQGPADDGARGR</sequence>
<dbReference type="CDD" id="cd24099">
    <property type="entry name" value="ASKHA_NBD_NovN-like_N"/>
    <property type="match status" value="1"/>
</dbReference>
<evidence type="ECO:0000313" key="4">
    <source>
        <dbReference type="EMBL" id="PNG95571.1"/>
    </source>
</evidence>
<dbReference type="Proteomes" id="UP000236520">
    <property type="component" value="Unassembled WGS sequence"/>
</dbReference>